<comment type="caution">
    <text evidence="2">The sequence shown here is derived from an EMBL/GenBank/DDBJ whole genome shotgun (WGS) entry which is preliminary data.</text>
</comment>
<keyword evidence="1" id="KW-1133">Transmembrane helix</keyword>
<keyword evidence="1" id="KW-0812">Transmembrane</keyword>
<dbReference type="EMBL" id="WJBU01000013">
    <property type="protein sequence ID" value="MRD48547.1"/>
    <property type="molecule type" value="Genomic_DNA"/>
</dbReference>
<evidence type="ECO:0000313" key="2">
    <source>
        <dbReference type="EMBL" id="MRD48547.1"/>
    </source>
</evidence>
<keyword evidence="1" id="KW-0472">Membrane</keyword>
<feature type="transmembrane region" description="Helical" evidence="1">
    <location>
        <begin position="12"/>
        <end position="33"/>
    </location>
</feature>
<reference evidence="2 3" key="1">
    <citation type="submission" date="2019-11" db="EMBL/GenBank/DDBJ databases">
        <title>Caenimonas koreensis gen. nov., sp. nov., isolated from activated sludge.</title>
        <authorList>
            <person name="Seung H.R."/>
        </authorList>
    </citation>
    <scope>NUCLEOTIDE SEQUENCE [LARGE SCALE GENOMIC DNA]</scope>
    <source>
        <strain evidence="2 3">EMB320</strain>
    </source>
</reference>
<dbReference type="Proteomes" id="UP000487350">
    <property type="component" value="Unassembled WGS sequence"/>
</dbReference>
<evidence type="ECO:0000313" key="3">
    <source>
        <dbReference type="Proteomes" id="UP000487350"/>
    </source>
</evidence>
<feature type="transmembrane region" description="Helical" evidence="1">
    <location>
        <begin position="39"/>
        <end position="59"/>
    </location>
</feature>
<protein>
    <submittedName>
        <fullName evidence="2">Uncharacterized protein</fullName>
    </submittedName>
</protein>
<organism evidence="2 3">
    <name type="scientific">Caenimonas koreensis DSM 17982</name>
    <dbReference type="NCBI Taxonomy" id="1121255"/>
    <lineage>
        <taxon>Bacteria</taxon>
        <taxon>Pseudomonadati</taxon>
        <taxon>Pseudomonadota</taxon>
        <taxon>Betaproteobacteria</taxon>
        <taxon>Burkholderiales</taxon>
        <taxon>Comamonadaceae</taxon>
        <taxon>Caenimonas</taxon>
    </lineage>
</organism>
<dbReference type="RefSeq" id="WP_153585862.1">
    <property type="nucleotide sequence ID" value="NZ_WJBU01000013.1"/>
</dbReference>
<keyword evidence="3" id="KW-1185">Reference proteome</keyword>
<dbReference type="AlphaFoldDB" id="A0A844BAR5"/>
<evidence type="ECO:0000256" key="1">
    <source>
        <dbReference type="SAM" id="Phobius"/>
    </source>
</evidence>
<sequence>MTSDKTIELIEKWTWILIYAGLFAIIVGIASMSASPSTAWTLVAVGAVLAVAGVVLIWVRSKLDARR</sequence>
<gene>
    <name evidence="2" type="ORF">GHT07_14765</name>
</gene>
<name>A0A844BAR5_9BURK</name>
<accession>A0A844BAR5</accession>
<dbReference type="OrthoDB" id="9155807at2"/>
<proteinExistence type="predicted"/>